<reference evidence="1 2" key="1">
    <citation type="submission" date="2019-02" db="EMBL/GenBank/DDBJ databases">
        <title>Deep-cultivation of Planctomycetes and their phenomic and genomic characterization uncovers novel biology.</title>
        <authorList>
            <person name="Wiegand S."/>
            <person name="Jogler M."/>
            <person name="Boedeker C."/>
            <person name="Pinto D."/>
            <person name="Vollmers J."/>
            <person name="Rivas-Marin E."/>
            <person name="Kohn T."/>
            <person name="Peeters S.H."/>
            <person name="Heuer A."/>
            <person name="Rast P."/>
            <person name="Oberbeckmann S."/>
            <person name="Bunk B."/>
            <person name="Jeske O."/>
            <person name="Meyerdierks A."/>
            <person name="Storesund J.E."/>
            <person name="Kallscheuer N."/>
            <person name="Luecker S."/>
            <person name="Lage O.M."/>
            <person name="Pohl T."/>
            <person name="Merkel B.J."/>
            <person name="Hornburger P."/>
            <person name="Mueller R.-W."/>
            <person name="Bruemmer F."/>
            <person name="Labrenz M."/>
            <person name="Spormann A.M."/>
            <person name="Op den Camp H."/>
            <person name="Overmann J."/>
            <person name="Amann R."/>
            <person name="Jetten M.S.M."/>
            <person name="Mascher T."/>
            <person name="Medema M.H."/>
            <person name="Devos D.P."/>
            <person name="Kaster A.-K."/>
            <person name="Ovreas L."/>
            <person name="Rohde M."/>
            <person name="Galperin M.Y."/>
            <person name="Jogler C."/>
        </authorList>
    </citation>
    <scope>NUCLEOTIDE SEQUENCE [LARGE SCALE GENOMIC DNA]</scope>
    <source>
        <strain evidence="1 2">ETA_A1</strain>
    </source>
</reference>
<dbReference type="RefSeq" id="WP_145237526.1">
    <property type="nucleotide sequence ID" value="NZ_CP036273.1"/>
</dbReference>
<gene>
    <name evidence="1" type="ORF">ETAA1_22190</name>
</gene>
<proteinExistence type="predicted"/>
<protein>
    <submittedName>
        <fullName evidence="1">Uncharacterized protein</fullName>
    </submittedName>
</protein>
<keyword evidence="2" id="KW-1185">Reference proteome</keyword>
<organism evidence="1 2">
    <name type="scientific">Urbifossiella limnaea</name>
    <dbReference type="NCBI Taxonomy" id="2528023"/>
    <lineage>
        <taxon>Bacteria</taxon>
        <taxon>Pseudomonadati</taxon>
        <taxon>Planctomycetota</taxon>
        <taxon>Planctomycetia</taxon>
        <taxon>Gemmatales</taxon>
        <taxon>Gemmataceae</taxon>
        <taxon>Urbifossiella</taxon>
    </lineage>
</organism>
<dbReference type="OrthoDB" id="286968at2"/>
<accession>A0A517XS07</accession>
<evidence type="ECO:0000313" key="2">
    <source>
        <dbReference type="Proteomes" id="UP000319576"/>
    </source>
</evidence>
<sequence length="75" mass="8394">MRFGTTRSQVYDAQKTAQAHWLAVTDDWNDAARRDHDDTVVSPLDAGVSEALRAIDQLSVLFTQIRGECEYPGNL</sequence>
<dbReference type="KEGG" id="uli:ETAA1_22190"/>
<evidence type="ECO:0000313" key="1">
    <source>
        <dbReference type="EMBL" id="QDU20273.1"/>
    </source>
</evidence>
<dbReference type="AlphaFoldDB" id="A0A517XS07"/>
<dbReference type="EMBL" id="CP036273">
    <property type="protein sequence ID" value="QDU20273.1"/>
    <property type="molecule type" value="Genomic_DNA"/>
</dbReference>
<dbReference type="Proteomes" id="UP000319576">
    <property type="component" value="Chromosome"/>
</dbReference>
<name>A0A517XS07_9BACT</name>